<dbReference type="AlphaFoldDB" id="A0A3S9XAU3"/>
<evidence type="ECO:0000256" key="3">
    <source>
        <dbReference type="ARBA" id="ARBA00022679"/>
    </source>
</evidence>
<dbReference type="UniPathway" id="UPA00077">
    <property type="reaction ID" value="UER00155"/>
</dbReference>
<evidence type="ECO:0000256" key="2">
    <source>
        <dbReference type="ARBA" id="ARBA00013253"/>
    </source>
</evidence>
<reference evidence="10" key="1">
    <citation type="submission" date="2018-06" db="EMBL/GenBank/DDBJ databases">
        <title>Complete genome of Pseudomonas insecticola strain QZS01.</title>
        <authorList>
            <person name="Wang J."/>
            <person name="Su Q."/>
        </authorList>
    </citation>
    <scope>NUCLEOTIDE SEQUENCE [LARGE SCALE GENOMIC DNA]</scope>
    <source>
        <strain evidence="10">QZS01</strain>
    </source>
</reference>
<name>A0A3S9XAU3_9GAMM</name>
<dbReference type="GO" id="GO:0003848">
    <property type="term" value="F:2-amino-4-hydroxy-6-hydroxymethyldihydropteridine diphosphokinase activity"/>
    <property type="evidence" value="ECO:0007669"/>
    <property type="project" value="UniProtKB-EC"/>
</dbReference>
<dbReference type="Proteomes" id="UP000273143">
    <property type="component" value="Chromosome"/>
</dbReference>
<evidence type="ECO:0000313" key="9">
    <source>
        <dbReference type="EMBL" id="AZS49562.1"/>
    </source>
</evidence>
<dbReference type="GO" id="GO:0046654">
    <property type="term" value="P:tetrahydrofolate biosynthetic process"/>
    <property type="evidence" value="ECO:0007669"/>
    <property type="project" value="UniProtKB-UniPathway"/>
</dbReference>
<dbReference type="RefSeq" id="WP_127161762.1">
    <property type="nucleotide sequence ID" value="NZ_CP029822.1"/>
</dbReference>
<keyword evidence="4" id="KW-0547">Nucleotide-binding</keyword>
<organism evidence="9 10">
    <name type="scientific">Entomomonas moraniae</name>
    <dbReference type="NCBI Taxonomy" id="2213226"/>
    <lineage>
        <taxon>Bacteria</taxon>
        <taxon>Pseudomonadati</taxon>
        <taxon>Pseudomonadota</taxon>
        <taxon>Gammaproteobacteria</taxon>
        <taxon>Pseudomonadales</taxon>
        <taxon>Pseudomonadaceae</taxon>
        <taxon>Entomomonas</taxon>
    </lineage>
</organism>
<keyword evidence="3 9" id="KW-0808">Transferase</keyword>
<keyword evidence="6" id="KW-0067">ATP-binding</keyword>
<comment type="pathway">
    <text evidence="1">Cofactor biosynthesis; tetrahydrofolate biosynthesis; 2-amino-4-hydroxy-6-hydroxymethyl-7,8-dihydropteridine diphosphate from 7,8-dihydroneopterin triphosphate: step 4/4.</text>
</comment>
<dbReference type="GO" id="GO:0046656">
    <property type="term" value="P:folic acid biosynthetic process"/>
    <property type="evidence" value="ECO:0007669"/>
    <property type="project" value="UniProtKB-KW"/>
</dbReference>
<feature type="domain" description="7,8-dihydro-6-hydroxymethylpterin-pyrophosphokinase" evidence="8">
    <location>
        <begin position="8"/>
        <end position="128"/>
    </location>
</feature>
<keyword evidence="5 9" id="KW-0418">Kinase</keyword>
<evidence type="ECO:0000313" key="10">
    <source>
        <dbReference type="Proteomes" id="UP000273143"/>
    </source>
</evidence>
<evidence type="ECO:0000256" key="1">
    <source>
        <dbReference type="ARBA" id="ARBA00005051"/>
    </source>
</evidence>
<gene>
    <name evidence="9" type="primary">folK</name>
    <name evidence="9" type="ORF">DM558_01665</name>
</gene>
<dbReference type="InterPro" id="IPR000550">
    <property type="entry name" value="Hppk"/>
</dbReference>
<dbReference type="GO" id="GO:0005524">
    <property type="term" value="F:ATP binding"/>
    <property type="evidence" value="ECO:0007669"/>
    <property type="project" value="UniProtKB-KW"/>
</dbReference>
<dbReference type="PANTHER" id="PTHR43071">
    <property type="entry name" value="2-AMINO-4-HYDROXY-6-HYDROXYMETHYLDIHYDROPTERIDINE PYROPHOSPHOKINASE"/>
    <property type="match status" value="1"/>
</dbReference>
<dbReference type="NCBIfam" id="TIGR01498">
    <property type="entry name" value="folK"/>
    <property type="match status" value="1"/>
</dbReference>
<sequence length="167" mass="18612">MSLTQVWLGLGSNTEQVLHINNALQALSPILENMQCSPIFESESVGIKSNNFYNLVITGETSLPILELSARLKEIEVDNGRYDKASKSLPLDVDLLLYGDTVGQFDNVTLPYPGVLANAYVLLPLSLLSPFNKHPVLGVTYHELWQGLRTEINQKLWLIDSPWLFSA</sequence>
<dbReference type="EMBL" id="CP029822">
    <property type="protein sequence ID" value="AZS49562.1"/>
    <property type="molecule type" value="Genomic_DNA"/>
</dbReference>
<dbReference type="InterPro" id="IPR035907">
    <property type="entry name" value="Hppk_sf"/>
</dbReference>
<dbReference type="EC" id="2.7.6.3" evidence="2"/>
<dbReference type="PANTHER" id="PTHR43071:SF2">
    <property type="entry name" value="2-AMINO-4-HYDROXY-6-HYDROXYMETHYLDIHYDROPTERIDINE PYROPHOSPHOKINASE"/>
    <property type="match status" value="1"/>
</dbReference>
<evidence type="ECO:0000256" key="5">
    <source>
        <dbReference type="ARBA" id="ARBA00022777"/>
    </source>
</evidence>
<dbReference type="GO" id="GO:0016301">
    <property type="term" value="F:kinase activity"/>
    <property type="evidence" value="ECO:0007669"/>
    <property type="project" value="UniProtKB-KW"/>
</dbReference>
<protein>
    <recommendedName>
        <fullName evidence="2">2-amino-4-hydroxy-6-hydroxymethyldihydropteridine diphosphokinase</fullName>
        <ecNumber evidence="2">2.7.6.3</ecNumber>
    </recommendedName>
</protein>
<evidence type="ECO:0000259" key="8">
    <source>
        <dbReference type="Pfam" id="PF01288"/>
    </source>
</evidence>
<evidence type="ECO:0000256" key="4">
    <source>
        <dbReference type="ARBA" id="ARBA00022741"/>
    </source>
</evidence>
<accession>A0A3S9XAU3</accession>
<proteinExistence type="predicted"/>
<dbReference type="Gene3D" id="3.30.70.560">
    <property type="entry name" value="7,8-Dihydro-6-hydroxymethylpterin-pyrophosphokinase HPPK"/>
    <property type="match status" value="1"/>
</dbReference>
<dbReference type="KEGG" id="emo:DM558_01665"/>
<keyword evidence="10" id="KW-1185">Reference proteome</keyword>
<dbReference type="SUPFAM" id="SSF55083">
    <property type="entry name" value="6-hydroxymethyl-7,8-dihydropterin pyrophosphokinase, HPPK"/>
    <property type="match status" value="1"/>
</dbReference>
<evidence type="ECO:0000256" key="6">
    <source>
        <dbReference type="ARBA" id="ARBA00022840"/>
    </source>
</evidence>
<dbReference type="Pfam" id="PF01288">
    <property type="entry name" value="HPPK"/>
    <property type="match status" value="1"/>
</dbReference>
<keyword evidence="7" id="KW-0289">Folate biosynthesis</keyword>
<evidence type="ECO:0000256" key="7">
    <source>
        <dbReference type="ARBA" id="ARBA00022909"/>
    </source>
</evidence>